<organism evidence="1 2">
    <name type="scientific">Pseudomonas phage YMC11/02/R656</name>
    <dbReference type="NCBI Taxonomy" id="1755689"/>
    <lineage>
        <taxon>Viruses</taxon>
        <taxon>Duplodnaviria</taxon>
        <taxon>Heunggongvirae</taxon>
        <taxon>Uroviricota</taxon>
        <taxon>Caudoviricetes</taxon>
        <taxon>Bugaksanvirus</taxon>
        <taxon>Bugaksanvirus R656</taxon>
    </lineage>
</organism>
<dbReference type="GeneID" id="26516087"/>
<dbReference type="EMBL" id="KT968831">
    <property type="protein sequence ID" value="ALP47855.1"/>
    <property type="molecule type" value="Genomic_DNA"/>
</dbReference>
<accession>A0A0S2SY54</accession>
<evidence type="ECO:0000313" key="2">
    <source>
        <dbReference type="Proteomes" id="UP000201818"/>
    </source>
</evidence>
<evidence type="ECO:0000313" key="1">
    <source>
        <dbReference type="EMBL" id="ALP47855.1"/>
    </source>
</evidence>
<keyword evidence="2" id="KW-1185">Reference proteome</keyword>
<protein>
    <submittedName>
        <fullName evidence="1">Uncharacterized protein</fullName>
    </submittedName>
</protein>
<sequence>MPAAASTEIKDIARPWPINGIGLAVRIRGGLAGQGARIGQYGG</sequence>
<name>A0A0S2SY54_9CAUD</name>
<dbReference type="Proteomes" id="UP000201818">
    <property type="component" value="Segment"/>
</dbReference>
<dbReference type="RefSeq" id="YP_009187431.1">
    <property type="nucleotide sequence ID" value="NC_028657.1"/>
</dbReference>
<reference evidence="1 2" key="1">
    <citation type="submission" date="2015-10" db="EMBL/GenBank/DDBJ databases">
        <title>Complete Genome Sequence of the Pseudomonas phage YMC11/02/R656_PAE_BP.</title>
        <authorList>
            <person name="Jeon J."/>
            <person name="Yong D."/>
            <person name="Lee K."/>
        </authorList>
    </citation>
    <scope>NUCLEOTIDE SEQUENCE [LARGE SCALE GENOMIC DNA]</scope>
</reference>
<gene>
    <name evidence="1" type="ORF">BPPAER656_00340</name>
</gene>
<dbReference type="KEGG" id="vg:26516087"/>
<proteinExistence type="predicted"/>